<dbReference type="Pfam" id="PF01797">
    <property type="entry name" value="Y1_Tnp"/>
    <property type="match status" value="1"/>
</dbReference>
<dbReference type="GO" id="GO:0003677">
    <property type="term" value="F:DNA binding"/>
    <property type="evidence" value="ECO:0007669"/>
    <property type="project" value="InterPro"/>
</dbReference>
<dbReference type="PANTHER" id="PTHR34322">
    <property type="entry name" value="TRANSPOSASE, Y1_TNP DOMAIN-CONTAINING"/>
    <property type="match status" value="1"/>
</dbReference>
<dbReference type="GO" id="GO:0006313">
    <property type="term" value="P:DNA transposition"/>
    <property type="evidence" value="ECO:0007669"/>
    <property type="project" value="InterPro"/>
</dbReference>
<accession>A0A1F7KAP0</accession>
<evidence type="ECO:0000259" key="1">
    <source>
        <dbReference type="SMART" id="SM01321"/>
    </source>
</evidence>
<evidence type="ECO:0000313" key="3">
    <source>
        <dbReference type="Proteomes" id="UP000178450"/>
    </source>
</evidence>
<dbReference type="EMBL" id="MGBG01000013">
    <property type="protein sequence ID" value="OGK64925.1"/>
    <property type="molecule type" value="Genomic_DNA"/>
</dbReference>
<dbReference type="GO" id="GO:0004803">
    <property type="term" value="F:transposase activity"/>
    <property type="evidence" value="ECO:0007669"/>
    <property type="project" value="InterPro"/>
</dbReference>
<dbReference type="SMART" id="SM01321">
    <property type="entry name" value="Y1_Tnp"/>
    <property type="match status" value="1"/>
</dbReference>
<dbReference type="PANTHER" id="PTHR34322:SF2">
    <property type="entry name" value="TRANSPOSASE IS200-LIKE DOMAIN-CONTAINING PROTEIN"/>
    <property type="match status" value="1"/>
</dbReference>
<dbReference type="InterPro" id="IPR036515">
    <property type="entry name" value="Transposase_17_sf"/>
</dbReference>
<dbReference type="InterPro" id="IPR002686">
    <property type="entry name" value="Transposase_17"/>
</dbReference>
<reference evidence="2 3" key="1">
    <citation type="journal article" date="2016" name="Nat. Commun.">
        <title>Thousands of microbial genomes shed light on interconnected biogeochemical processes in an aquifer system.</title>
        <authorList>
            <person name="Anantharaman K."/>
            <person name="Brown C.T."/>
            <person name="Hug L.A."/>
            <person name="Sharon I."/>
            <person name="Castelle C.J."/>
            <person name="Probst A.J."/>
            <person name="Thomas B.C."/>
            <person name="Singh A."/>
            <person name="Wilkins M.J."/>
            <person name="Karaoz U."/>
            <person name="Brodie E.L."/>
            <person name="Williams K.H."/>
            <person name="Hubbard S.S."/>
            <person name="Banfield J.F."/>
        </authorList>
    </citation>
    <scope>NUCLEOTIDE SEQUENCE [LARGE SCALE GENOMIC DNA]</scope>
</reference>
<organism evidence="2 3">
    <name type="scientific">Candidatus Roizmanbacteria bacterium RIFOXYA1_FULL_41_12</name>
    <dbReference type="NCBI Taxonomy" id="1802082"/>
    <lineage>
        <taxon>Bacteria</taxon>
        <taxon>Candidatus Roizmaniibacteriota</taxon>
    </lineage>
</organism>
<protein>
    <recommendedName>
        <fullName evidence="1">Transposase IS200-like domain-containing protein</fullName>
    </recommendedName>
</protein>
<evidence type="ECO:0000313" key="2">
    <source>
        <dbReference type="EMBL" id="OGK64925.1"/>
    </source>
</evidence>
<proteinExistence type="predicted"/>
<feature type="domain" description="Transposase IS200-like" evidence="1">
    <location>
        <begin position="11"/>
        <end position="158"/>
    </location>
</feature>
<comment type="caution">
    <text evidence="2">The sequence shown here is derived from an EMBL/GenBank/DDBJ whole genome shotgun (WGS) entry which is preliminary data.</text>
</comment>
<dbReference type="SUPFAM" id="SSF143422">
    <property type="entry name" value="Transposase IS200-like"/>
    <property type="match status" value="1"/>
</dbReference>
<dbReference type="Gene3D" id="3.30.70.1290">
    <property type="entry name" value="Transposase IS200-like"/>
    <property type="match status" value="1"/>
</dbReference>
<dbReference type="Proteomes" id="UP000178450">
    <property type="component" value="Unassembled WGS sequence"/>
</dbReference>
<gene>
    <name evidence="2" type="ORF">A2209_04485</name>
</gene>
<sequence length="233" mass="27988">MPAKNIIKTYSPNSFYHVYNRGTDKRLVFLDHQDFLTLLSYIKLYLTPSKKLLRQIQRFKPTSKFTRISALIKAKNNNYANKIEVHAYTLMPNHYHLLIKQKGTYDMAAFIRTIFTCYAYYFNARYKRSGRLFQDNYRAKLIKADRYFSHLAKYIHLNSQGLQAKDYPNYRAWRSWEDYPYSSCQYYLSKTNQSFWLTKNLLNSYLSTTEKHKQFLSENKPAQFEMIKDSILE</sequence>
<name>A0A1F7KAP0_9BACT</name>
<dbReference type="AlphaFoldDB" id="A0A1F7KAP0"/>